<feature type="region of interest" description="Disordered" evidence="4">
    <location>
        <begin position="127"/>
        <end position="156"/>
    </location>
</feature>
<dbReference type="InterPro" id="IPR036390">
    <property type="entry name" value="WH_DNA-bd_sf"/>
</dbReference>
<dbReference type="PRINTS" id="PR00778">
    <property type="entry name" value="HTHARSR"/>
</dbReference>
<evidence type="ECO:0000313" key="7">
    <source>
        <dbReference type="Proteomes" id="UP000540568"/>
    </source>
</evidence>
<feature type="domain" description="HTH arsR-type" evidence="5">
    <location>
        <begin position="15"/>
        <end position="113"/>
    </location>
</feature>
<organism evidence="6 7">
    <name type="scientific">Promicromonospora sukumoe</name>
    <dbReference type="NCBI Taxonomy" id="88382"/>
    <lineage>
        <taxon>Bacteria</taxon>
        <taxon>Bacillati</taxon>
        <taxon>Actinomycetota</taxon>
        <taxon>Actinomycetes</taxon>
        <taxon>Micrococcales</taxon>
        <taxon>Promicromonosporaceae</taxon>
        <taxon>Promicromonospora</taxon>
    </lineage>
</organism>
<dbReference type="SUPFAM" id="SSF46785">
    <property type="entry name" value="Winged helix' DNA-binding domain"/>
    <property type="match status" value="1"/>
</dbReference>
<dbReference type="RefSeq" id="WP_312876948.1">
    <property type="nucleotide sequence ID" value="NZ_BAAATF010000007.1"/>
</dbReference>
<dbReference type="GO" id="GO:0003700">
    <property type="term" value="F:DNA-binding transcription factor activity"/>
    <property type="evidence" value="ECO:0007669"/>
    <property type="project" value="InterPro"/>
</dbReference>
<evidence type="ECO:0000256" key="3">
    <source>
        <dbReference type="ARBA" id="ARBA00023163"/>
    </source>
</evidence>
<dbReference type="Proteomes" id="UP000540568">
    <property type="component" value="Unassembled WGS sequence"/>
</dbReference>
<protein>
    <submittedName>
        <fullName evidence="6">DNA-binding transcriptional ArsR family regulator</fullName>
    </submittedName>
</protein>
<dbReference type="Gene3D" id="1.10.10.10">
    <property type="entry name" value="Winged helix-like DNA-binding domain superfamily/Winged helix DNA-binding domain"/>
    <property type="match status" value="1"/>
</dbReference>
<keyword evidence="3" id="KW-0804">Transcription</keyword>
<keyword evidence="2 6" id="KW-0238">DNA-binding</keyword>
<reference evidence="6 7" key="1">
    <citation type="submission" date="2020-07" db="EMBL/GenBank/DDBJ databases">
        <title>Sequencing the genomes of 1000 actinobacteria strains.</title>
        <authorList>
            <person name="Klenk H.-P."/>
        </authorList>
    </citation>
    <scope>NUCLEOTIDE SEQUENCE [LARGE SCALE GENOMIC DNA]</scope>
    <source>
        <strain evidence="6 7">DSM 44121</strain>
    </source>
</reference>
<dbReference type="GO" id="GO:0003677">
    <property type="term" value="F:DNA binding"/>
    <property type="evidence" value="ECO:0007669"/>
    <property type="project" value="UniProtKB-KW"/>
</dbReference>
<sequence length="156" mass="16174">MPAVARRPGGEAGDGAGALDTAPAHVFEALGDPVRRRLLELLVPGEQPAGALVAALQARVRITQPAVSQHLKVLREAGLVRVRAEGTRRLYAVDDAGTAAARAWLARFEDTFAQPLDALATELARGRRERRRAAGTSGAGEHDTAAAAGTDQAAGA</sequence>
<dbReference type="Pfam" id="PF12840">
    <property type="entry name" value="HTH_20"/>
    <property type="match status" value="1"/>
</dbReference>
<dbReference type="InterPro" id="IPR051081">
    <property type="entry name" value="HTH_MetalResp_TranReg"/>
</dbReference>
<dbReference type="InterPro" id="IPR001845">
    <property type="entry name" value="HTH_ArsR_DNA-bd_dom"/>
</dbReference>
<comment type="caution">
    <text evidence="6">The sequence shown here is derived from an EMBL/GenBank/DDBJ whole genome shotgun (WGS) entry which is preliminary data.</text>
</comment>
<accession>A0A7W3J6Y5</accession>
<dbReference type="InterPro" id="IPR011991">
    <property type="entry name" value="ArsR-like_HTH"/>
</dbReference>
<gene>
    <name evidence="6" type="ORF">FHX71_001394</name>
</gene>
<evidence type="ECO:0000256" key="2">
    <source>
        <dbReference type="ARBA" id="ARBA00023125"/>
    </source>
</evidence>
<evidence type="ECO:0000259" key="5">
    <source>
        <dbReference type="PROSITE" id="PS50987"/>
    </source>
</evidence>
<dbReference type="NCBIfam" id="NF033788">
    <property type="entry name" value="HTH_metalloreg"/>
    <property type="match status" value="1"/>
</dbReference>
<evidence type="ECO:0000256" key="1">
    <source>
        <dbReference type="ARBA" id="ARBA00023015"/>
    </source>
</evidence>
<dbReference type="EMBL" id="JACGWV010000001">
    <property type="protein sequence ID" value="MBA8807452.1"/>
    <property type="molecule type" value="Genomic_DNA"/>
</dbReference>
<evidence type="ECO:0000256" key="4">
    <source>
        <dbReference type="SAM" id="MobiDB-lite"/>
    </source>
</evidence>
<feature type="compositionally biased region" description="Low complexity" evidence="4">
    <location>
        <begin position="145"/>
        <end position="156"/>
    </location>
</feature>
<dbReference type="AlphaFoldDB" id="A0A7W3J6Y5"/>
<proteinExistence type="predicted"/>
<dbReference type="SMART" id="SM00418">
    <property type="entry name" value="HTH_ARSR"/>
    <property type="match status" value="1"/>
</dbReference>
<dbReference type="PANTHER" id="PTHR33154">
    <property type="entry name" value="TRANSCRIPTIONAL REGULATOR, ARSR FAMILY"/>
    <property type="match status" value="1"/>
</dbReference>
<dbReference type="CDD" id="cd00090">
    <property type="entry name" value="HTH_ARSR"/>
    <property type="match status" value="1"/>
</dbReference>
<keyword evidence="1" id="KW-0805">Transcription regulation</keyword>
<dbReference type="PANTHER" id="PTHR33154:SF33">
    <property type="entry name" value="TRANSCRIPTIONAL REPRESSOR SDPR"/>
    <property type="match status" value="1"/>
</dbReference>
<keyword evidence="7" id="KW-1185">Reference proteome</keyword>
<evidence type="ECO:0000313" key="6">
    <source>
        <dbReference type="EMBL" id="MBA8807452.1"/>
    </source>
</evidence>
<dbReference type="InterPro" id="IPR036388">
    <property type="entry name" value="WH-like_DNA-bd_sf"/>
</dbReference>
<name>A0A7W3J6Y5_9MICO</name>
<dbReference type="PROSITE" id="PS50987">
    <property type="entry name" value="HTH_ARSR_2"/>
    <property type="match status" value="1"/>
</dbReference>